<organism evidence="2 3">
    <name type="scientific">Gemmata palustris</name>
    <dbReference type="NCBI Taxonomy" id="2822762"/>
    <lineage>
        <taxon>Bacteria</taxon>
        <taxon>Pseudomonadati</taxon>
        <taxon>Planctomycetota</taxon>
        <taxon>Planctomycetia</taxon>
        <taxon>Gemmatales</taxon>
        <taxon>Gemmataceae</taxon>
        <taxon>Gemmata</taxon>
    </lineage>
</organism>
<dbReference type="PROSITE" id="PS51257">
    <property type="entry name" value="PROKAR_LIPOPROTEIN"/>
    <property type="match status" value="1"/>
</dbReference>
<proteinExistence type="predicted"/>
<evidence type="ECO:0000256" key="1">
    <source>
        <dbReference type="SAM" id="SignalP"/>
    </source>
</evidence>
<accession>A0ABS5BRC2</accession>
<dbReference type="Proteomes" id="UP000676565">
    <property type="component" value="Unassembled WGS sequence"/>
</dbReference>
<dbReference type="EMBL" id="JAGKQQ010000001">
    <property type="protein sequence ID" value="MBP3956275.1"/>
    <property type="molecule type" value="Genomic_DNA"/>
</dbReference>
<dbReference type="RefSeq" id="WP_210654296.1">
    <property type="nucleotide sequence ID" value="NZ_JAGKQQ010000001.1"/>
</dbReference>
<sequence length="162" mass="16805">MTRFLIAVAAAVVGVGTACGGGPPPMYVVADKVTVEADRVTIHGTFIRLKEGKGNEYGAPVEGVVCLGLSEMQGDDCRAEWTQWAKAAGTGRAISVGMCGAGGTLLTVKIHGPGAQPKAADAEYAPGHLGKVTSKQEWAEEPPVKALLAFVKEKKSARTTQK</sequence>
<keyword evidence="3" id="KW-1185">Reference proteome</keyword>
<evidence type="ECO:0000313" key="3">
    <source>
        <dbReference type="Proteomes" id="UP000676565"/>
    </source>
</evidence>
<keyword evidence="1" id="KW-0732">Signal</keyword>
<name>A0ABS5BRC2_9BACT</name>
<reference evidence="2 3" key="1">
    <citation type="submission" date="2021-04" db="EMBL/GenBank/DDBJ databases">
        <authorList>
            <person name="Ivanova A."/>
        </authorList>
    </citation>
    <scope>NUCLEOTIDE SEQUENCE [LARGE SCALE GENOMIC DNA]</scope>
    <source>
        <strain evidence="2 3">G18</strain>
    </source>
</reference>
<comment type="caution">
    <text evidence="2">The sequence shown here is derived from an EMBL/GenBank/DDBJ whole genome shotgun (WGS) entry which is preliminary data.</text>
</comment>
<evidence type="ECO:0008006" key="4">
    <source>
        <dbReference type="Google" id="ProtNLM"/>
    </source>
</evidence>
<feature type="chain" id="PRO_5046503565" description="Lipoprotein" evidence="1">
    <location>
        <begin position="21"/>
        <end position="162"/>
    </location>
</feature>
<evidence type="ECO:0000313" key="2">
    <source>
        <dbReference type="EMBL" id="MBP3956275.1"/>
    </source>
</evidence>
<gene>
    <name evidence="2" type="ORF">J8F10_13375</name>
</gene>
<protein>
    <recommendedName>
        <fullName evidence="4">Lipoprotein</fullName>
    </recommendedName>
</protein>
<feature type="signal peptide" evidence="1">
    <location>
        <begin position="1"/>
        <end position="20"/>
    </location>
</feature>